<dbReference type="SMART" id="SM00906">
    <property type="entry name" value="Fungal_trans"/>
    <property type="match status" value="1"/>
</dbReference>
<dbReference type="InterPro" id="IPR050797">
    <property type="entry name" value="Carb_Metab_Trans_Reg"/>
</dbReference>
<dbReference type="GO" id="GO:0008270">
    <property type="term" value="F:zinc ion binding"/>
    <property type="evidence" value="ECO:0007669"/>
    <property type="project" value="InterPro"/>
</dbReference>
<dbReference type="Pfam" id="PF04082">
    <property type="entry name" value="Fungal_trans"/>
    <property type="match status" value="1"/>
</dbReference>
<dbReference type="InterPro" id="IPR007219">
    <property type="entry name" value="XnlR_reg_dom"/>
</dbReference>
<dbReference type="CDD" id="cd12148">
    <property type="entry name" value="fungal_TF_MHR"/>
    <property type="match status" value="1"/>
</dbReference>
<dbReference type="EMBL" id="JAKWFO010000014">
    <property type="protein sequence ID" value="KAI9632181.1"/>
    <property type="molecule type" value="Genomic_DNA"/>
</dbReference>
<dbReference type="GeneID" id="77730319"/>
<accession>A0AA38H1U5</accession>
<comment type="caution">
    <text evidence="4">The sequence shown here is derived from an EMBL/GenBank/DDBJ whole genome shotgun (WGS) entry which is preliminary data.</text>
</comment>
<name>A0AA38H1U5_9TREE</name>
<evidence type="ECO:0000313" key="4">
    <source>
        <dbReference type="EMBL" id="KAI9632181.1"/>
    </source>
</evidence>
<keyword evidence="1" id="KW-0539">Nucleus</keyword>
<keyword evidence="5" id="KW-1185">Reference proteome</keyword>
<evidence type="ECO:0000256" key="2">
    <source>
        <dbReference type="SAM" id="MobiDB-lite"/>
    </source>
</evidence>
<organism evidence="4 5">
    <name type="scientific">Dioszegia hungarica</name>
    <dbReference type="NCBI Taxonomy" id="4972"/>
    <lineage>
        <taxon>Eukaryota</taxon>
        <taxon>Fungi</taxon>
        <taxon>Dikarya</taxon>
        <taxon>Basidiomycota</taxon>
        <taxon>Agaricomycotina</taxon>
        <taxon>Tremellomycetes</taxon>
        <taxon>Tremellales</taxon>
        <taxon>Bulleribasidiaceae</taxon>
        <taxon>Dioszegia</taxon>
    </lineage>
</organism>
<evidence type="ECO:0000256" key="1">
    <source>
        <dbReference type="ARBA" id="ARBA00023242"/>
    </source>
</evidence>
<dbReference type="RefSeq" id="XP_052941958.1">
    <property type="nucleotide sequence ID" value="XM_053091114.1"/>
</dbReference>
<feature type="region of interest" description="Disordered" evidence="2">
    <location>
        <begin position="1"/>
        <end position="97"/>
    </location>
</feature>
<reference evidence="4" key="1">
    <citation type="journal article" date="2022" name="G3 (Bethesda)">
        <title>High quality genome of the basidiomycete yeast Dioszegia hungarica PDD-24b-2 isolated from cloud water.</title>
        <authorList>
            <person name="Jarrige D."/>
            <person name="Haridas S."/>
            <person name="Bleykasten-Grosshans C."/>
            <person name="Joly M."/>
            <person name="Nadalig T."/>
            <person name="Sancelme M."/>
            <person name="Vuilleumier S."/>
            <person name="Grigoriev I.V."/>
            <person name="Amato P."/>
            <person name="Bringel F."/>
        </authorList>
    </citation>
    <scope>NUCLEOTIDE SEQUENCE</scope>
    <source>
        <strain evidence="4">PDD-24b-2</strain>
    </source>
</reference>
<feature type="domain" description="Xylanolytic transcriptional activator regulatory" evidence="3">
    <location>
        <begin position="287"/>
        <end position="360"/>
    </location>
</feature>
<evidence type="ECO:0000259" key="3">
    <source>
        <dbReference type="SMART" id="SM00906"/>
    </source>
</evidence>
<feature type="compositionally biased region" description="Basic and acidic residues" evidence="2">
    <location>
        <begin position="82"/>
        <end position="93"/>
    </location>
</feature>
<proteinExistence type="predicted"/>
<sequence length="636" mass="68548">MCNDTARACTFDFAPPPRPVKPKVVDATEESIGSSGRDMGEMAEEGGTGSPELGRRGSEVYSPAPAQKRARWNAVASGSGSQRKEEERGEGTGKRAMSGLDILTSAVPSFDHLASSKYDPHVLTVVLTDDLLPIADPNDEVPAGHGEPHVKQISSDPSRPIFVIMNPKADTSQQPVPGAVALGLLRTFLRHHPSEYTEAHLLGLYHEHVHPALPILPNLPTDSLSPALLAMVLTTSMSHSFDTRSIAAPSYAVLEAGSTPLPENNLAGVASAVLELGVRPVNSSRSAYILLAKTVALAQLLGMHLNPLKWAIPLWEQELRIRLWWVLAIHDAWMSFLNSRPALIQANNNSVPLPTFSSLSEAGCTYGSASSDSAKSFIASCRLGLLVRRLQSNVCTLNVVASKSSAERRDEVLAIAKKADGLYDEWRAIASGTRARATGVNSFLIHLLGFRCMLRRIHLELEYGLGSTFTPGPDVLAPFTDCVNFVTRLTREECDGYYLNYASHILSSVTSSLTRLTLASASTPNQPAMDLLASLVRALHRFQTEYKWDIAVPALRRAAAVEARLKSIGEHEAVVTALRGGDIATPFDLDAVLQNMVAGPAPAVETEPQLVWDWSGLDWNFGDVIGADLGMPSGPI</sequence>
<dbReference type="Proteomes" id="UP001164286">
    <property type="component" value="Unassembled WGS sequence"/>
</dbReference>
<evidence type="ECO:0000313" key="5">
    <source>
        <dbReference type="Proteomes" id="UP001164286"/>
    </source>
</evidence>
<dbReference type="AlphaFoldDB" id="A0AA38H1U5"/>
<dbReference type="GO" id="GO:0003677">
    <property type="term" value="F:DNA binding"/>
    <property type="evidence" value="ECO:0007669"/>
    <property type="project" value="InterPro"/>
</dbReference>
<dbReference type="GO" id="GO:0006351">
    <property type="term" value="P:DNA-templated transcription"/>
    <property type="evidence" value="ECO:0007669"/>
    <property type="project" value="InterPro"/>
</dbReference>
<dbReference type="PANTHER" id="PTHR31668:SF10">
    <property type="entry name" value="ZN(II)2CYS6 TRANSCRIPTION FACTOR (EUROFUNG)"/>
    <property type="match status" value="1"/>
</dbReference>
<gene>
    <name evidence="4" type="ORF">MKK02DRAFT_40480</name>
</gene>
<protein>
    <recommendedName>
        <fullName evidence="3">Xylanolytic transcriptional activator regulatory domain-containing protein</fullName>
    </recommendedName>
</protein>
<dbReference type="PANTHER" id="PTHR31668">
    <property type="entry name" value="GLUCOSE TRANSPORT TRANSCRIPTION REGULATOR RGT1-RELATED-RELATED"/>
    <property type="match status" value="1"/>
</dbReference>
<dbReference type="GO" id="GO:0005634">
    <property type="term" value="C:nucleus"/>
    <property type="evidence" value="ECO:0007669"/>
    <property type="project" value="TreeGrafter"/>
</dbReference>
<dbReference type="GO" id="GO:0001080">
    <property type="term" value="P:nitrogen catabolite activation of transcription from RNA polymerase II promoter"/>
    <property type="evidence" value="ECO:0007669"/>
    <property type="project" value="TreeGrafter"/>
</dbReference>